<feature type="compositionally biased region" description="Low complexity" evidence="1">
    <location>
        <begin position="74"/>
        <end position="83"/>
    </location>
</feature>
<dbReference type="InterPro" id="IPR010985">
    <property type="entry name" value="Ribbon_hlx_hlx"/>
</dbReference>
<dbReference type="GO" id="GO:0003677">
    <property type="term" value="F:DNA binding"/>
    <property type="evidence" value="ECO:0007669"/>
    <property type="project" value="UniProtKB-KW"/>
</dbReference>
<reference evidence="2 3" key="1">
    <citation type="submission" date="2006-01" db="EMBL/GenBank/DDBJ databases">
        <title>Complete sequence of Anaeromyxobacter dehalogenans 2CP-C.</title>
        <authorList>
            <consortium name="US DOE Joint Genome Institute"/>
            <person name="Copeland A."/>
            <person name="Lucas S."/>
            <person name="Lapidus A."/>
            <person name="Barry K."/>
            <person name="Detter J.C."/>
            <person name="Glavina T."/>
            <person name="Hammon N."/>
            <person name="Israni S."/>
            <person name="Pitluck S."/>
            <person name="Brettin T."/>
            <person name="Bruce D."/>
            <person name="Han C."/>
            <person name="Tapia R."/>
            <person name="Gilna P."/>
            <person name="Kiss H."/>
            <person name="Schmutz J."/>
            <person name="Larimer F."/>
            <person name="Land M."/>
            <person name="Kyrpides N."/>
            <person name="Anderson I."/>
            <person name="Sanford R.A."/>
            <person name="Ritalahti K.M."/>
            <person name="Thomas H.S."/>
            <person name="Kirby J.R."/>
            <person name="Zhulin I.B."/>
            <person name="Loeffler F.E."/>
            <person name="Richardson P."/>
        </authorList>
    </citation>
    <scope>NUCLEOTIDE SEQUENCE [LARGE SCALE GENOMIC DNA]</scope>
    <source>
        <strain evidence="2 3">2CP-C</strain>
    </source>
</reference>
<evidence type="ECO:0000313" key="2">
    <source>
        <dbReference type="EMBL" id="ABC82488.1"/>
    </source>
</evidence>
<dbReference type="STRING" id="290397.Adeh_2718"/>
<evidence type="ECO:0000256" key="1">
    <source>
        <dbReference type="SAM" id="MobiDB-lite"/>
    </source>
</evidence>
<keyword evidence="2" id="KW-0238">DNA-binding</keyword>
<gene>
    <name evidence="2" type="ordered locus">Adeh_2718</name>
</gene>
<accession>Q2ILG2</accession>
<dbReference type="RefSeq" id="WP_011421770.1">
    <property type="nucleotide sequence ID" value="NC_007760.1"/>
</dbReference>
<name>Q2ILG2_ANADE</name>
<sequence>MIEAGDFRVSRPSQALERLEAALAQARVVPVRMPADLAEAMTATASRLGRPVGHLVREAVAYYLAAAEAYGAAQAQQAEAPDGPEGGPGGKVR</sequence>
<dbReference type="AlphaFoldDB" id="Q2ILG2"/>
<feature type="compositionally biased region" description="Gly residues" evidence="1">
    <location>
        <begin position="84"/>
        <end position="93"/>
    </location>
</feature>
<dbReference type="Proteomes" id="UP000001935">
    <property type="component" value="Chromosome"/>
</dbReference>
<dbReference type="KEGG" id="ade:Adeh_2718"/>
<dbReference type="GO" id="GO:0006355">
    <property type="term" value="P:regulation of DNA-templated transcription"/>
    <property type="evidence" value="ECO:0007669"/>
    <property type="project" value="InterPro"/>
</dbReference>
<protein>
    <submittedName>
        <fullName evidence="2">CopG-like DNA-binding protein</fullName>
    </submittedName>
</protein>
<dbReference type="HOGENOM" id="CLU_162454_0_0_7"/>
<dbReference type="EMBL" id="CP000251">
    <property type="protein sequence ID" value="ABC82488.1"/>
    <property type="molecule type" value="Genomic_DNA"/>
</dbReference>
<dbReference type="SUPFAM" id="SSF47598">
    <property type="entry name" value="Ribbon-helix-helix"/>
    <property type="match status" value="1"/>
</dbReference>
<evidence type="ECO:0000313" key="3">
    <source>
        <dbReference type="Proteomes" id="UP000001935"/>
    </source>
</evidence>
<feature type="region of interest" description="Disordered" evidence="1">
    <location>
        <begin position="74"/>
        <end position="93"/>
    </location>
</feature>
<organism evidence="2 3">
    <name type="scientific">Anaeromyxobacter dehalogenans (strain 2CP-C)</name>
    <dbReference type="NCBI Taxonomy" id="290397"/>
    <lineage>
        <taxon>Bacteria</taxon>
        <taxon>Pseudomonadati</taxon>
        <taxon>Myxococcota</taxon>
        <taxon>Myxococcia</taxon>
        <taxon>Myxococcales</taxon>
        <taxon>Cystobacterineae</taxon>
        <taxon>Anaeromyxobacteraceae</taxon>
        <taxon>Anaeromyxobacter</taxon>
    </lineage>
</organism>
<proteinExistence type="predicted"/>